<evidence type="ECO:0000313" key="11">
    <source>
        <dbReference type="Proteomes" id="UP000001640"/>
    </source>
</evidence>
<reference evidence="10 11" key="1">
    <citation type="journal article" date="2011" name="Proc. Natl. Acad. Sci. U.S.A.">
        <title>Evolutionary erosion of yeast sex chromosomes by mating-type switching accidents.</title>
        <authorList>
            <person name="Gordon J.L."/>
            <person name="Armisen D."/>
            <person name="Proux-Wera E."/>
            <person name="Oheigeartaigh S.S."/>
            <person name="Byrne K.P."/>
            <person name="Wolfe K.H."/>
        </authorList>
    </citation>
    <scope>NUCLEOTIDE SEQUENCE [LARGE SCALE GENOMIC DNA]</scope>
    <source>
        <strain evidence="11">ATCC 76901 / BCRC 22586 / CBS 4309 / NBRC 1992 / NRRL Y-12630</strain>
    </source>
</reference>
<comment type="subcellular location">
    <subcellularLocation>
        <location evidence="2">Cytoplasm</location>
    </subcellularLocation>
    <subcellularLocation>
        <location evidence="1">Peroxisome</location>
    </subcellularLocation>
</comment>
<keyword evidence="4" id="KW-0963">Cytoplasm</keyword>
<evidence type="ECO:0000256" key="8">
    <source>
        <dbReference type="PROSITE-ProRule" id="PRU00339"/>
    </source>
</evidence>
<dbReference type="PANTHER" id="PTHR10130:SF0">
    <property type="entry name" value="GH08708P"/>
    <property type="match status" value="1"/>
</dbReference>
<reference key="2">
    <citation type="submission" date="2011-08" db="EMBL/GenBank/DDBJ databases">
        <title>Genome sequence of Naumovozyma castellii.</title>
        <authorList>
            <person name="Gordon J.L."/>
            <person name="Armisen D."/>
            <person name="Proux-Wera E."/>
            <person name="OhEigeartaigh S.S."/>
            <person name="Byrne K.P."/>
            <person name="Wolfe K.H."/>
        </authorList>
    </citation>
    <scope>NUCLEOTIDE SEQUENCE</scope>
    <source>
        <strain>Type strain:CBS 4309</strain>
    </source>
</reference>
<accession>G0VBL4</accession>
<feature type="repeat" description="TPR" evidence="8">
    <location>
        <begin position="465"/>
        <end position="498"/>
    </location>
</feature>
<keyword evidence="6 8" id="KW-0802">TPR repeat</keyword>
<dbReference type="RefSeq" id="XP_003674714.1">
    <property type="nucleotide sequence ID" value="XM_003674666.1"/>
</dbReference>
<protein>
    <submittedName>
        <fullName evidence="10">Uncharacterized protein</fullName>
    </submittedName>
</protein>
<evidence type="ECO:0000256" key="9">
    <source>
        <dbReference type="SAM" id="MobiDB-lite"/>
    </source>
</evidence>
<dbReference type="GO" id="GO:0140597">
    <property type="term" value="F:protein carrier chaperone"/>
    <property type="evidence" value="ECO:0007669"/>
    <property type="project" value="EnsemblFungi"/>
</dbReference>
<feature type="region of interest" description="Disordered" evidence="9">
    <location>
        <begin position="19"/>
        <end position="46"/>
    </location>
</feature>
<dbReference type="GeneID" id="96901900"/>
<keyword evidence="7" id="KW-0576">Peroxisome</keyword>
<feature type="repeat" description="TPR" evidence="8">
    <location>
        <begin position="431"/>
        <end position="464"/>
    </location>
</feature>
<dbReference type="SUPFAM" id="SSF48452">
    <property type="entry name" value="TPR-like"/>
    <property type="match status" value="1"/>
</dbReference>
<dbReference type="FunCoup" id="G0VBL4">
    <property type="interactions" value="117"/>
</dbReference>
<comment type="similarity">
    <text evidence="3">Belongs to the peroxisomal targeting signal receptor family.</text>
</comment>
<dbReference type="KEGG" id="ncs:NCAS_0B02560"/>
<dbReference type="InterPro" id="IPR011990">
    <property type="entry name" value="TPR-like_helical_dom_sf"/>
</dbReference>
<dbReference type="EMBL" id="HE576753">
    <property type="protein sequence ID" value="CCC68340.1"/>
    <property type="molecule type" value="Genomic_DNA"/>
</dbReference>
<dbReference type="SMART" id="SM00028">
    <property type="entry name" value="TPR"/>
    <property type="match status" value="4"/>
</dbReference>
<dbReference type="InterPro" id="IPR024111">
    <property type="entry name" value="PEX5/PEX5L"/>
</dbReference>
<evidence type="ECO:0000256" key="5">
    <source>
        <dbReference type="ARBA" id="ARBA00022737"/>
    </source>
</evidence>
<sequence>MSECSVNNNPLARISKLTQNRGANANLTNLPGSVSQQRSRQQQERDASIVSFKTFQKPVSELNKAQLNDFINGSIQQPKNTAFSPQYAPINLPSTESIQQPINNAPQIQQSNWSREFQYHSAAAPENASMSHGSVTPQQVSLNSDGSMYGKDRFKTSYQPQFTQQNNGFLQYQRQQVQQTPVNQTVNTNWDQEFKNLESELSENLNIKEENPDIIVEDQEGANSMDNTDANFEYQSEFQKVWDSLKDDEEDLLSTIEKIDSRELLLFNYKFDSDSRENPFLNKPNAYKIGCLLMENGAKLSDAALAFEAALKENSRHVDAWLRLGIVQIQNEKELNGIAALEYCLDIDPVNLDALENLAISYINEGYDTNALKILNRWVKNKYPNFEHYEATTEESKRIESDLEDDLSHNFNAVMIKKFNRLAESLPEHDAKLELIRGLLYYAEDDFDKTIECFKESLKINPNDEVMWNRLGASLANSNKPEDAIQAYHRALNLKPSFVRARYNLAVASMNIGCYKEAGEHLLTVLRMHQVEGVNNVETDNNVLEILKRVLMGMDREDLLEKVYPGMDLKDFTHEFAF</sequence>
<dbReference type="HOGENOM" id="CLU_013516_3_0_1"/>
<gene>
    <name evidence="10" type="primary">NCAS0B02560</name>
    <name evidence="10" type="ordered locus">NCAS_0B02560</name>
</gene>
<evidence type="ECO:0000256" key="7">
    <source>
        <dbReference type="ARBA" id="ARBA00023140"/>
    </source>
</evidence>
<dbReference type="OMA" id="WEEQFKQ"/>
<name>G0VBL4_NAUCA</name>
<dbReference type="Gene3D" id="1.25.40.10">
    <property type="entry name" value="Tetratricopeptide repeat domain"/>
    <property type="match status" value="1"/>
</dbReference>
<dbReference type="GO" id="GO:0005778">
    <property type="term" value="C:peroxisomal membrane"/>
    <property type="evidence" value="ECO:0007669"/>
    <property type="project" value="EnsemblFungi"/>
</dbReference>
<keyword evidence="5" id="KW-0677">Repeat</keyword>
<dbReference type="STRING" id="1064592.G0VBL4"/>
<dbReference type="Pfam" id="PF13181">
    <property type="entry name" value="TPR_8"/>
    <property type="match status" value="1"/>
</dbReference>
<keyword evidence="11" id="KW-1185">Reference proteome</keyword>
<dbReference type="GO" id="GO:0030674">
    <property type="term" value="F:protein-macromolecule adaptor activity"/>
    <property type="evidence" value="ECO:0007669"/>
    <property type="project" value="EnsemblFungi"/>
</dbReference>
<dbReference type="GO" id="GO:0005829">
    <property type="term" value="C:cytosol"/>
    <property type="evidence" value="ECO:0007669"/>
    <property type="project" value="EnsemblFungi"/>
</dbReference>
<evidence type="ECO:0000256" key="1">
    <source>
        <dbReference type="ARBA" id="ARBA00004275"/>
    </source>
</evidence>
<feature type="compositionally biased region" description="Polar residues" evidence="9">
    <location>
        <begin position="19"/>
        <end position="34"/>
    </location>
</feature>
<dbReference type="Pfam" id="PF13432">
    <property type="entry name" value="TPR_16"/>
    <property type="match status" value="2"/>
</dbReference>
<dbReference type="GO" id="GO:0005052">
    <property type="term" value="F:peroxisome matrix targeting signal-1 binding"/>
    <property type="evidence" value="ECO:0007669"/>
    <property type="project" value="EnsemblFungi"/>
</dbReference>
<dbReference type="OrthoDB" id="10006023at2759"/>
<dbReference type="PROSITE" id="PS50005">
    <property type="entry name" value="TPR"/>
    <property type="match status" value="2"/>
</dbReference>
<evidence type="ECO:0000256" key="6">
    <source>
        <dbReference type="ARBA" id="ARBA00022803"/>
    </source>
</evidence>
<dbReference type="PANTHER" id="PTHR10130">
    <property type="entry name" value="PEROXISOMAL TARGETING SIGNAL 1 RECEPTOR PEX5"/>
    <property type="match status" value="1"/>
</dbReference>
<dbReference type="GO" id="GO:0016560">
    <property type="term" value="P:protein import into peroxisome matrix, docking"/>
    <property type="evidence" value="ECO:0007669"/>
    <property type="project" value="EnsemblFungi"/>
</dbReference>
<evidence type="ECO:0000256" key="4">
    <source>
        <dbReference type="ARBA" id="ARBA00022490"/>
    </source>
</evidence>
<dbReference type="InParanoid" id="G0VBL4"/>
<dbReference type="Proteomes" id="UP000001640">
    <property type="component" value="Chromosome 2"/>
</dbReference>
<evidence type="ECO:0000256" key="3">
    <source>
        <dbReference type="ARBA" id="ARBA00005348"/>
    </source>
</evidence>
<dbReference type="InterPro" id="IPR019734">
    <property type="entry name" value="TPR_rpt"/>
</dbReference>
<evidence type="ECO:0000313" key="10">
    <source>
        <dbReference type="EMBL" id="CCC68340.1"/>
    </source>
</evidence>
<dbReference type="GO" id="GO:1990429">
    <property type="term" value="C:peroxisomal importomer complex"/>
    <property type="evidence" value="ECO:0007669"/>
    <property type="project" value="EnsemblFungi"/>
</dbReference>
<proteinExistence type="inferred from homology"/>
<dbReference type="GO" id="GO:0005782">
    <property type="term" value="C:peroxisomal matrix"/>
    <property type="evidence" value="ECO:0007669"/>
    <property type="project" value="EnsemblFungi"/>
</dbReference>
<organism evidence="10 11">
    <name type="scientific">Naumovozyma castellii</name>
    <name type="common">Yeast</name>
    <name type="synonym">Saccharomyces castellii</name>
    <dbReference type="NCBI Taxonomy" id="27288"/>
    <lineage>
        <taxon>Eukaryota</taxon>
        <taxon>Fungi</taxon>
        <taxon>Dikarya</taxon>
        <taxon>Ascomycota</taxon>
        <taxon>Saccharomycotina</taxon>
        <taxon>Saccharomycetes</taxon>
        <taxon>Saccharomycetales</taxon>
        <taxon>Saccharomycetaceae</taxon>
        <taxon>Naumovozyma</taxon>
    </lineage>
</organism>
<dbReference type="eggNOG" id="KOG1125">
    <property type="taxonomic scope" value="Eukaryota"/>
</dbReference>
<dbReference type="AlphaFoldDB" id="G0VBL4"/>
<evidence type="ECO:0000256" key="2">
    <source>
        <dbReference type="ARBA" id="ARBA00004496"/>
    </source>
</evidence>